<feature type="domain" description="Tryptophan synthase beta chain-like PALP" evidence="7">
    <location>
        <begin position="19"/>
        <end position="312"/>
    </location>
</feature>
<dbReference type="EMBL" id="CP002865">
    <property type="protein sequence ID" value="AEI37346.1"/>
    <property type="molecule type" value="Genomic_DNA"/>
</dbReference>
<keyword evidence="5" id="KW-0809">Transit peptide</keyword>
<dbReference type="Proteomes" id="UP000000491">
    <property type="component" value="Chromosome"/>
</dbReference>
<dbReference type="InterPro" id="IPR001926">
    <property type="entry name" value="TrpB-like_PALP"/>
</dbReference>
<dbReference type="Pfam" id="PF00291">
    <property type="entry name" value="PALP"/>
    <property type="match status" value="1"/>
</dbReference>
<dbReference type="PROSITE" id="PS00901">
    <property type="entry name" value="CYS_SYNTHASE"/>
    <property type="match status" value="1"/>
</dbReference>
<keyword evidence="2" id="KW-0028">Amino-acid biosynthesis</keyword>
<dbReference type="InterPro" id="IPR001216">
    <property type="entry name" value="P-phosphate_BS"/>
</dbReference>
<proteinExistence type="predicted"/>
<evidence type="ECO:0000256" key="1">
    <source>
        <dbReference type="ARBA" id="ARBA00001933"/>
    </source>
</evidence>
<dbReference type="SUPFAM" id="SSF53686">
    <property type="entry name" value="Tryptophan synthase beta subunit-like PLP-dependent enzymes"/>
    <property type="match status" value="1"/>
</dbReference>
<name>F8EVD9_ZYMMT</name>
<keyword evidence="3" id="KW-0808">Transferase</keyword>
<dbReference type="AlphaFoldDB" id="F8EVD9"/>
<evidence type="ECO:0000256" key="3">
    <source>
        <dbReference type="ARBA" id="ARBA00022679"/>
    </source>
</evidence>
<gene>
    <name evidence="8" type="ordered locus">Zymop_0443</name>
</gene>
<protein>
    <submittedName>
        <fullName evidence="8">Pyridoxal-5'-phosphate-dependent protein beta subunit</fullName>
    </submittedName>
</protein>
<organism evidence="8 9">
    <name type="scientific">Zymomonas mobilis subsp. pomaceae (strain ATCC 29192 / DSM 22645 / JCM 10191 / CCUG 17912 / NBRC 13757 / NCIMB 11200 / NRRL B-4491 / Barker I)</name>
    <dbReference type="NCBI Taxonomy" id="579138"/>
    <lineage>
        <taxon>Bacteria</taxon>
        <taxon>Pseudomonadati</taxon>
        <taxon>Pseudomonadota</taxon>
        <taxon>Alphaproteobacteria</taxon>
        <taxon>Sphingomonadales</taxon>
        <taxon>Zymomonadaceae</taxon>
        <taxon>Zymomonas</taxon>
    </lineage>
</organism>
<dbReference type="eggNOG" id="COG0031">
    <property type="taxonomic scope" value="Bacteria"/>
</dbReference>
<dbReference type="PANTHER" id="PTHR10314">
    <property type="entry name" value="CYSTATHIONINE BETA-SYNTHASE"/>
    <property type="match status" value="1"/>
</dbReference>
<evidence type="ECO:0000256" key="6">
    <source>
        <dbReference type="ARBA" id="ARBA00029440"/>
    </source>
</evidence>
<evidence type="ECO:0000313" key="9">
    <source>
        <dbReference type="Proteomes" id="UP000000491"/>
    </source>
</evidence>
<keyword evidence="4" id="KW-0663">Pyridoxal phosphate</keyword>
<dbReference type="PROSITE" id="PS00165">
    <property type="entry name" value="DEHYDRATASE_SER_THR"/>
    <property type="match status" value="1"/>
</dbReference>
<comment type="cofactor">
    <cofactor evidence="1">
        <name>pyridoxal 5'-phosphate</name>
        <dbReference type="ChEBI" id="CHEBI:597326"/>
    </cofactor>
</comment>
<evidence type="ECO:0000256" key="2">
    <source>
        <dbReference type="ARBA" id="ARBA00022605"/>
    </source>
</evidence>
<dbReference type="GO" id="GO:0006535">
    <property type="term" value="P:cysteine biosynthetic process from serine"/>
    <property type="evidence" value="ECO:0007669"/>
    <property type="project" value="InterPro"/>
</dbReference>
<dbReference type="InterPro" id="IPR050214">
    <property type="entry name" value="Cys_Synth/Cystath_Beta-Synth"/>
</dbReference>
<dbReference type="FunFam" id="3.40.50.1100:FF:000011">
    <property type="entry name" value="Cysteine synthase (o-acetylserine)"/>
    <property type="match status" value="1"/>
</dbReference>
<sequence length="340" mass="36300">MKTASSPALFMPAKAKNILDLIGNTPLIRLKGPSALTGCDIYAKCEFLNPGGSIKDRAALSIIEDAEQQGQIYPGGVIVEGTTGNTGIGLTLVGAAKGYHTIIVMPETQSQEKIATLQALGAELVLVPETSYSNAAHYVHMSRRLAQETDNAIWANQFDNLANRMAHIRTTAQEIWTQTEGRVDGFVCAAGTGGTFAGTGLGLKEHNPNIVIALADPYGAALYNYYTMGELRAEGHSIAEGIGQSRITANLDGAPVDTQFQISDDEGLHQIYQLLQKEGLSIGLSSGINVAGAVRLAKELGPGKTIVTILADSGLRYLSTLYNRHWLVDHDLTVPEWLLA</sequence>
<dbReference type="KEGG" id="zmp:Zymop_0443"/>
<dbReference type="CDD" id="cd01561">
    <property type="entry name" value="CBS_like"/>
    <property type="match status" value="1"/>
</dbReference>
<dbReference type="RefSeq" id="WP_013933745.1">
    <property type="nucleotide sequence ID" value="NC_015709.1"/>
</dbReference>
<dbReference type="Gene3D" id="3.40.50.1100">
    <property type="match status" value="2"/>
</dbReference>
<dbReference type="NCBIfam" id="NF007989">
    <property type="entry name" value="PRK10717.1"/>
    <property type="match status" value="1"/>
</dbReference>
<dbReference type="InterPro" id="IPR000634">
    <property type="entry name" value="Ser/Thr_deHydtase_PyrdxlP-BS"/>
</dbReference>
<dbReference type="HOGENOM" id="CLU_021018_1_0_5"/>
<dbReference type="InterPro" id="IPR036052">
    <property type="entry name" value="TrpB-like_PALP_sf"/>
</dbReference>
<comment type="pathway">
    <text evidence="6">Amino-acid biosynthesis.</text>
</comment>
<dbReference type="STRING" id="579138.Zymop_0443"/>
<dbReference type="GO" id="GO:0016765">
    <property type="term" value="F:transferase activity, transferring alkyl or aryl (other than methyl) groups"/>
    <property type="evidence" value="ECO:0007669"/>
    <property type="project" value="UniProtKB-ARBA"/>
</dbReference>
<dbReference type="GO" id="GO:0030170">
    <property type="term" value="F:pyridoxal phosphate binding"/>
    <property type="evidence" value="ECO:0007669"/>
    <property type="project" value="InterPro"/>
</dbReference>
<evidence type="ECO:0000256" key="5">
    <source>
        <dbReference type="ARBA" id="ARBA00022946"/>
    </source>
</evidence>
<accession>F8EVD9</accession>
<evidence type="ECO:0000256" key="4">
    <source>
        <dbReference type="ARBA" id="ARBA00022898"/>
    </source>
</evidence>
<dbReference type="PATRIC" id="fig|579138.3.peg.464"/>
<reference evidence="8 9" key="1">
    <citation type="journal article" date="2011" name="J. Bacteriol.">
        <title>Genome sequence of the ethanol-producing Zymomonas mobilis subsp. pomaceae lectotype strain ATCC 29192.</title>
        <authorList>
            <person name="Kouvelis V.N."/>
            <person name="Davenport K.W."/>
            <person name="Brettin T.S."/>
            <person name="Bruce D."/>
            <person name="Detter C."/>
            <person name="Han C.S."/>
            <person name="Nolan M."/>
            <person name="Tapia R."/>
            <person name="Damoulaki A."/>
            <person name="Kyrpides N.C."/>
            <person name="Typas M.A."/>
            <person name="Pappas K.M."/>
        </authorList>
    </citation>
    <scope>NUCLEOTIDE SEQUENCE [LARGE SCALE GENOMIC DNA]</scope>
    <source>
        <strain evidence="9">ATCC 29192 / DSM 22645 / JCM 10191 / CCUG 17912 / NBRC 13757 / NCIMB 11200 / NRRL B-4491 / Barker I</strain>
    </source>
</reference>
<evidence type="ECO:0000259" key="7">
    <source>
        <dbReference type="Pfam" id="PF00291"/>
    </source>
</evidence>
<evidence type="ECO:0000313" key="8">
    <source>
        <dbReference type="EMBL" id="AEI37346.1"/>
    </source>
</evidence>